<evidence type="ECO:0000313" key="4">
    <source>
        <dbReference type="Proteomes" id="UP001140453"/>
    </source>
</evidence>
<feature type="region of interest" description="Disordered" evidence="1">
    <location>
        <begin position="664"/>
        <end position="704"/>
    </location>
</feature>
<dbReference type="Proteomes" id="UP001140453">
    <property type="component" value="Unassembled WGS sequence"/>
</dbReference>
<name>A0A9W8YTH6_9PEZI</name>
<dbReference type="InterPro" id="IPR054289">
    <property type="entry name" value="DUF7025"/>
</dbReference>
<dbReference type="PANTHER" id="PTHR46411">
    <property type="entry name" value="FAMILY ATPASE, PUTATIVE-RELATED"/>
    <property type="match status" value="1"/>
</dbReference>
<dbReference type="GO" id="GO:0016887">
    <property type="term" value="F:ATP hydrolysis activity"/>
    <property type="evidence" value="ECO:0007669"/>
    <property type="project" value="InterPro"/>
</dbReference>
<keyword evidence="4" id="KW-1185">Reference proteome</keyword>
<dbReference type="GO" id="GO:0005524">
    <property type="term" value="F:ATP binding"/>
    <property type="evidence" value="ECO:0007669"/>
    <property type="project" value="InterPro"/>
</dbReference>
<proteinExistence type="predicted"/>
<evidence type="ECO:0000259" key="2">
    <source>
        <dbReference type="SMART" id="SM00382"/>
    </source>
</evidence>
<dbReference type="InterPro" id="IPR003593">
    <property type="entry name" value="AAA+_ATPase"/>
</dbReference>
<dbReference type="SUPFAM" id="SSF52540">
    <property type="entry name" value="P-loop containing nucleoside triphosphate hydrolases"/>
    <property type="match status" value="1"/>
</dbReference>
<comment type="caution">
    <text evidence="3">The sequence shown here is derived from an EMBL/GenBank/DDBJ whole genome shotgun (WGS) entry which is preliminary data.</text>
</comment>
<evidence type="ECO:0000313" key="3">
    <source>
        <dbReference type="EMBL" id="KAJ4390715.1"/>
    </source>
</evidence>
<protein>
    <recommendedName>
        <fullName evidence="2">AAA+ ATPase domain-containing protein</fullName>
    </recommendedName>
</protein>
<dbReference type="EMBL" id="JAPEVB010000003">
    <property type="protein sequence ID" value="KAJ4390715.1"/>
    <property type="molecule type" value="Genomic_DNA"/>
</dbReference>
<dbReference type="CDD" id="cd19481">
    <property type="entry name" value="RecA-like_protease"/>
    <property type="match status" value="1"/>
</dbReference>
<reference evidence="3" key="1">
    <citation type="submission" date="2022-10" db="EMBL/GenBank/DDBJ databases">
        <title>Tapping the CABI collections for fungal endophytes: first genome assemblies for Collariella, Neodidymelliopsis, Ascochyta clinopodiicola, Didymella pomorum, Didymosphaeria variabile, Neocosmospora piperis and Neocucurbitaria cava.</title>
        <authorList>
            <person name="Hill R."/>
        </authorList>
    </citation>
    <scope>NUCLEOTIDE SEQUENCE</scope>
    <source>
        <strain evidence="3">IMI 355082</strain>
    </source>
</reference>
<dbReference type="AlphaFoldDB" id="A0A9W8YTH6"/>
<accession>A0A9W8YTH6</accession>
<dbReference type="InterPro" id="IPR027417">
    <property type="entry name" value="P-loop_NTPase"/>
</dbReference>
<dbReference type="Gene3D" id="3.40.50.300">
    <property type="entry name" value="P-loop containing nucleotide triphosphate hydrolases"/>
    <property type="match status" value="1"/>
</dbReference>
<evidence type="ECO:0000256" key="1">
    <source>
        <dbReference type="SAM" id="MobiDB-lite"/>
    </source>
</evidence>
<dbReference type="OrthoDB" id="10042665at2759"/>
<organism evidence="3 4">
    <name type="scientific">Gnomoniopsis smithogilvyi</name>
    <dbReference type="NCBI Taxonomy" id="1191159"/>
    <lineage>
        <taxon>Eukaryota</taxon>
        <taxon>Fungi</taxon>
        <taxon>Dikarya</taxon>
        <taxon>Ascomycota</taxon>
        <taxon>Pezizomycotina</taxon>
        <taxon>Sordariomycetes</taxon>
        <taxon>Sordariomycetidae</taxon>
        <taxon>Diaporthales</taxon>
        <taxon>Gnomoniaceae</taxon>
        <taxon>Gnomoniopsis</taxon>
    </lineage>
</organism>
<sequence length="791" mass="89142">MGDIDMISHKADGQVNDQVKGQVNCQVSGQSSNDRMLDPKDVGMTFGYKELYSGDEDKKGRFTWQTEVPKDLGKPAEDAESEKWAIIVRRVKVYNDPKKVLALHSIAIQSPYIKDILKAVLSGYPGVTASLKRLEFSGRCEPLLHRWPALRETIVDLEKQRDEGDEEAGNRARHAKLLDDLLSEEFSEVEEAMTDMKKNGVITFQHMWTLYAPNTLIFSRQDNQDRALRLQTSHYGVDRTLQPVFWLTGVYIDFDGQNFGTQKMNISIPNFEGTKRISSLDAFPIDLHEENEQIKMKLVERGARVEALAGSYFRSYNGVGWRIGVYGNKEKHTVKGRVIIDPFGYNRFEPDYAVYVAPLSIPDVSPLPVHGSGVGTRSGRQRLRLGSHLPPDVVGSMGTMPSYVDPCYNLDDANNDDGGMPADGFFDDEDNMPKRPALTNEQKLICTPLVRGYALKEKQWLNFFVNSISDISFNELAFSSLNLPKNQKDLILGFTSVKAPYRNQFDDVIEGKGKGIIMLLSGPPGVGKTLTAESVAEQMKVPLYIMAAGDLGLDARSVETKLEDVMAMCSRWGAILLLDEADIFLEERSLHELERNKLVSIFLRVLEYYEGIMFLTTNRVRTFDAAFQSRIHISLEYPELDKPARKAIWRNFLQRHDMAQAAARDKPAAPLDGFAKSRSSKKRIGSPLMRDSGGQSQGRVDEEDDIQKPVDEELHGRLTQPHKISPDEITKLSELKINGRQIKNFLKTAQLLAIYKEEPLSYNHLETVVTSTQHLHKVTEATDHARGAIYH</sequence>
<dbReference type="Pfam" id="PF22942">
    <property type="entry name" value="DUF7025"/>
    <property type="match status" value="1"/>
</dbReference>
<feature type="domain" description="AAA+ ATPase" evidence="2">
    <location>
        <begin position="514"/>
        <end position="641"/>
    </location>
</feature>
<dbReference type="Pfam" id="PF00004">
    <property type="entry name" value="AAA"/>
    <property type="match status" value="1"/>
</dbReference>
<dbReference type="PANTHER" id="PTHR46411:SF3">
    <property type="entry name" value="AAA+ ATPASE DOMAIN-CONTAINING PROTEIN"/>
    <property type="match status" value="1"/>
</dbReference>
<dbReference type="SMART" id="SM00382">
    <property type="entry name" value="AAA"/>
    <property type="match status" value="1"/>
</dbReference>
<gene>
    <name evidence="3" type="ORF">N0V93_004313</name>
</gene>
<dbReference type="InterPro" id="IPR003959">
    <property type="entry name" value="ATPase_AAA_core"/>
</dbReference>